<name>A0A3M6U902_POCDA</name>
<dbReference type="Proteomes" id="UP000275408">
    <property type="component" value="Unassembled WGS sequence"/>
</dbReference>
<organism evidence="1 2">
    <name type="scientific">Pocillopora damicornis</name>
    <name type="common">Cauliflower coral</name>
    <name type="synonym">Millepora damicornis</name>
    <dbReference type="NCBI Taxonomy" id="46731"/>
    <lineage>
        <taxon>Eukaryota</taxon>
        <taxon>Metazoa</taxon>
        <taxon>Cnidaria</taxon>
        <taxon>Anthozoa</taxon>
        <taxon>Hexacorallia</taxon>
        <taxon>Scleractinia</taxon>
        <taxon>Astrocoeniina</taxon>
        <taxon>Pocilloporidae</taxon>
        <taxon>Pocillopora</taxon>
    </lineage>
</organism>
<evidence type="ECO:0000313" key="2">
    <source>
        <dbReference type="Proteomes" id="UP000275408"/>
    </source>
</evidence>
<dbReference type="AlphaFoldDB" id="A0A3M6U902"/>
<proteinExistence type="predicted"/>
<keyword evidence="2" id="KW-1185">Reference proteome</keyword>
<protein>
    <submittedName>
        <fullName evidence="1">Uncharacterized protein</fullName>
    </submittedName>
</protein>
<sequence length="108" mass="12338">MFQTASFDLMDKQVILLTFMRLVAAWKDRPVSDLRTLYAASYDSDRVVLYNSTTGLTYTLPGKRNEHPGDEIIGLFEETKDEVLLGMQHSTDNVESESTIVIYQKLLM</sequence>
<evidence type="ECO:0000313" key="1">
    <source>
        <dbReference type="EMBL" id="RMX49938.1"/>
    </source>
</evidence>
<dbReference type="OrthoDB" id="47323at2759"/>
<dbReference type="EMBL" id="RCHS01002026">
    <property type="protein sequence ID" value="RMX49938.1"/>
    <property type="molecule type" value="Genomic_DNA"/>
</dbReference>
<comment type="caution">
    <text evidence="1">The sequence shown here is derived from an EMBL/GenBank/DDBJ whole genome shotgun (WGS) entry which is preliminary data.</text>
</comment>
<gene>
    <name evidence="1" type="ORF">pdam_00018429</name>
</gene>
<reference evidence="1 2" key="1">
    <citation type="journal article" date="2018" name="Sci. Rep.">
        <title>Comparative analysis of the Pocillopora damicornis genome highlights role of immune system in coral evolution.</title>
        <authorList>
            <person name="Cunning R."/>
            <person name="Bay R.A."/>
            <person name="Gillette P."/>
            <person name="Baker A.C."/>
            <person name="Traylor-Knowles N."/>
        </authorList>
    </citation>
    <scope>NUCLEOTIDE SEQUENCE [LARGE SCALE GENOMIC DNA]</scope>
    <source>
        <strain evidence="1">RSMAS</strain>
        <tissue evidence="1">Whole animal</tissue>
    </source>
</reference>
<accession>A0A3M6U902</accession>